<keyword evidence="6" id="KW-1185">Reference proteome</keyword>
<dbReference type="SUPFAM" id="SSF54826">
    <property type="entry name" value="Enolase N-terminal domain-like"/>
    <property type="match status" value="1"/>
</dbReference>
<dbReference type="Gene3D" id="3.20.20.120">
    <property type="entry name" value="Enolase-like C-terminal domain"/>
    <property type="match status" value="1"/>
</dbReference>
<evidence type="ECO:0000256" key="1">
    <source>
        <dbReference type="ARBA" id="ARBA00022723"/>
    </source>
</evidence>
<proteinExistence type="predicted"/>
<dbReference type="PROSITE" id="PS00909">
    <property type="entry name" value="MR_MLE_2"/>
    <property type="match status" value="1"/>
</dbReference>
<keyword evidence="3" id="KW-0456">Lyase</keyword>
<dbReference type="SUPFAM" id="SSF51604">
    <property type="entry name" value="Enolase C-terminal domain-like"/>
    <property type="match status" value="1"/>
</dbReference>
<dbReference type="RefSeq" id="WP_020221679.1">
    <property type="nucleotide sequence ID" value="NZ_BANO01000087.1"/>
</dbReference>
<dbReference type="InterPro" id="IPR023592">
    <property type="entry name" value="Galactonate_deHydtase"/>
</dbReference>
<reference evidence="5 6" key="1">
    <citation type="submission" date="2013-09" db="EMBL/GenBank/DDBJ databases">
        <title>Whole genome sequencing of Halarchaeum acidiphilum strain MH1-52-1.</title>
        <authorList>
            <person name="Shimane Y."/>
            <person name="Minegishi H."/>
            <person name="Nishi S."/>
            <person name="Echigo A."/>
            <person name="Shuto A."/>
            <person name="Konishi M."/>
            <person name="Ito T."/>
            <person name="Ohkuma M."/>
            <person name="Ohta Y."/>
            <person name="Nagano Y."/>
            <person name="Tsubouchi T."/>
            <person name="Mori K."/>
            <person name="Usui K."/>
            <person name="Kamekura M."/>
            <person name="Usami R."/>
            <person name="Takaki Y."/>
            <person name="Hatada Y."/>
        </authorList>
    </citation>
    <scope>NUCLEOTIDE SEQUENCE [LARGE SCALE GENOMIC DNA]</scope>
    <source>
        <strain evidence="5 6">JCM 16109</strain>
    </source>
</reference>
<dbReference type="SFLD" id="SFLDF00003">
    <property type="entry name" value="D-galactonate_dehydratase"/>
    <property type="match status" value="1"/>
</dbReference>
<sequence>MSRITDYELFEVPPRWLFLRIETSDGVVGWGEPVVEGRSKTVATAVEELMDNYLLGEPVNPIEDHWQTMYRGGFYRGGPVLMSAIAGIDQALWDAKGKQLGAPVYELLGGAARDRIEVYQWIGGDRPSEVAEEARQKIDEGFSALKMNATEEVERVDDPATVADAVDRLRQVREAVGDEVDIGVDFHGRVTKPMAKRLAKALEPYEPMFIEEPVLPEQNDALPDIAAHTTIPIATGERMFSRWDFKEVFENGAVDVIQPDLSHAGGITEVKKIAAMAEAYDVALAPHCPLGPVALASCIQVDACSPNAVIQEQSLNIHYNETSDVLDYLADPSVFDYEDGYVSVPDGPGLGIEINEEHVREQAEKSVDWHNPVWRHEDGSVAEW</sequence>
<dbReference type="eggNOG" id="arCOG01168">
    <property type="taxonomic scope" value="Archaea"/>
</dbReference>
<dbReference type="Pfam" id="PF02746">
    <property type="entry name" value="MR_MLE_N"/>
    <property type="match status" value="1"/>
</dbReference>
<dbReference type="SFLD" id="SFLDG00179">
    <property type="entry name" value="mandelate_racemase"/>
    <property type="match status" value="1"/>
</dbReference>
<dbReference type="InterPro" id="IPR013342">
    <property type="entry name" value="Mandelate_racemase_C"/>
</dbReference>
<dbReference type="InterPro" id="IPR036849">
    <property type="entry name" value="Enolase-like_C_sf"/>
</dbReference>
<dbReference type="SFLD" id="SFLDS00001">
    <property type="entry name" value="Enolase"/>
    <property type="match status" value="1"/>
</dbReference>
<dbReference type="InterPro" id="IPR034593">
    <property type="entry name" value="DgoD-like"/>
</dbReference>
<evidence type="ECO:0000256" key="3">
    <source>
        <dbReference type="ARBA" id="ARBA00023239"/>
    </source>
</evidence>
<protein>
    <submittedName>
        <fullName evidence="5">Gluconate dehydratase</fullName>
    </submittedName>
</protein>
<dbReference type="NCBIfam" id="NF010624">
    <property type="entry name" value="PRK14017.1"/>
    <property type="match status" value="1"/>
</dbReference>
<dbReference type="GO" id="GO:0046872">
    <property type="term" value="F:metal ion binding"/>
    <property type="evidence" value="ECO:0007669"/>
    <property type="project" value="UniProtKB-KW"/>
</dbReference>
<keyword evidence="1" id="KW-0479">Metal-binding</keyword>
<evidence type="ECO:0000259" key="4">
    <source>
        <dbReference type="SMART" id="SM00922"/>
    </source>
</evidence>
<keyword evidence="2" id="KW-0460">Magnesium</keyword>
<dbReference type="GO" id="GO:0034194">
    <property type="term" value="P:D-galactonate catabolic process"/>
    <property type="evidence" value="ECO:0007669"/>
    <property type="project" value="InterPro"/>
</dbReference>
<dbReference type="GO" id="GO:0009063">
    <property type="term" value="P:amino acid catabolic process"/>
    <property type="evidence" value="ECO:0007669"/>
    <property type="project" value="InterPro"/>
</dbReference>
<dbReference type="Pfam" id="PF13378">
    <property type="entry name" value="MR_MLE_C"/>
    <property type="match status" value="1"/>
</dbReference>
<dbReference type="OrthoDB" id="42605at2157"/>
<dbReference type="EMBL" id="BATA01000044">
    <property type="protein sequence ID" value="GAD53027.1"/>
    <property type="molecule type" value="Genomic_DNA"/>
</dbReference>
<dbReference type="GO" id="GO:0008869">
    <property type="term" value="F:galactonate dehydratase activity"/>
    <property type="evidence" value="ECO:0007669"/>
    <property type="project" value="InterPro"/>
</dbReference>
<dbReference type="CDD" id="cd03325">
    <property type="entry name" value="D-galactonate_dehydratase"/>
    <property type="match status" value="1"/>
</dbReference>
<dbReference type="AlphaFoldDB" id="U2YW61"/>
<dbReference type="PANTHER" id="PTHR48080:SF2">
    <property type="entry name" value="D-GALACTONATE DEHYDRATASE"/>
    <property type="match status" value="1"/>
</dbReference>
<dbReference type="SMART" id="SM00922">
    <property type="entry name" value="MR_MLE"/>
    <property type="match status" value="1"/>
</dbReference>
<dbReference type="InterPro" id="IPR018110">
    <property type="entry name" value="Mandel_Rmase/mucon_lact_enz_CS"/>
</dbReference>
<accession>U2YW61</accession>
<comment type="caution">
    <text evidence="5">The sequence shown here is derived from an EMBL/GenBank/DDBJ whole genome shotgun (WGS) entry which is preliminary data.</text>
</comment>
<dbReference type="PROSITE" id="PS00908">
    <property type="entry name" value="MR_MLE_1"/>
    <property type="match status" value="1"/>
</dbReference>
<name>U2YW61_9EURY</name>
<dbReference type="InterPro" id="IPR029017">
    <property type="entry name" value="Enolase-like_N"/>
</dbReference>
<dbReference type="Proteomes" id="UP000016986">
    <property type="component" value="Unassembled WGS sequence"/>
</dbReference>
<feature type="domain" description="Mandelate racemase/muconate lactonizing enzyme C-terminal" evidence="4">
    <location>
        <begin position="127"/>
        <end position="232"/>
    </location>
</feature>
<evidence type="ECO:0000313" key="6">
    <source>
        <dbReference type="Proteomes" id="UP000016986"/>
    </source>
</evidence>
<dbReference type="Gene3D" id="3.30.390.10">
    <property type="entry name" value="Enolase-like, N-terminal domain"/>
    <property type="match status" value="1"/>
</dbReference>
<dbReference type="PANTHER" id="PTHR48080">
    <property type="entry name" value="D-GALACTONATE DEHYDRATASE-RELATED"/>
    <property type="match status" value="1"/>
</dbReference>
<evidence type="ECO:0000313" key="5">
    <source>
        <dbReference type="EMBL" id="GAD53027.1"/>
    </source>
</evidence>
<dbReference type="InterPro" id="IPR013341">
    <property type="entry name" value="Mandelate_racemase_N_dom"/>
</dbReference>
<dbReference type="InterPro" id="IPR029065">
    <property type="entry name" value="Enolase_C-like"/>
</dbReference>
<organism evidence="5 6">
    <name type="scientific">Halarchaeum acidiphilum MH1-52-1</name>
    <dbReference type="NCBI Taxonomy" id="1261545"/>
    <lineage>
        <taxon>Archaea</taxon>
        <taxon>Methanobacteriati</taxon>
        <taxon>Methanobacteriota</taxon>
        <taxon>Stenosarchaea group</taxon>
        <taxon>Halobacteria</taxon>
        <taxon>Halobacteriales</taxon>
        <taxon>Halobacteriaceae</taxon>
    </lineage>
</organism>
<evidence type="ECO:0000256" key="2">
    <source>
        <dbReference type="ARBA" id="ARBA00022842"/>
    </source>
</evidence>
<gene>
    <name evidence="5" type="ORF">MBEHAL_1787</name>
</gene>